<evidence type="ECO:0000313" key="10">
    <source>
        <dbReference type="EMBL" id="SDG70181.1"/>
    </source>
</evidence>
<dbReference type="PANTHER" id="PTHR32194:SF0">
    <property type="entry name" value="ATP-DEPENDENT PROTEASE SUBUNIT HSLV"/>
    <property type="match status" value="1"/>
</dbReference>
<dbReference type="GO" id="GO:0009376">
    <property type="term" value="C:HslUV protease complex"/>
    <property type="evidence" value="ECO:0007669"/>
    <property type="project" value="UniProtKB-UniRule"/>
</dbReference>
<proteinExistence type="inferred from homology"/>
<feature type="binding site" evidence="8">
    <location>
        <position position="168"/>
    </location>
    <ligand>
        <name>Na(+)</name>
        <dbReference type="ChEBI" id="CHEBI:29101"/>
    </ligand>
</feature>
<protein>
    <recommendedName>
        <fullName evidence="8">ATP-dependent protease subunit HslV</fullName>
        <ecNumber evidence="8">3.4.25.2</ecNumber>
    </recommendedName>
</protein>
<dbReference type="GO" id="GO:0051603">
    <property type="term" value="P:proteolysis involved in protein catabolic process"/>
    <property type="evidence" value="ECO:0007669"/>
    <property type="project" value="InterPro"/>
</dbReference>
<dbReference type="Gene3D" id="3.60.20.10">
    <property type="entry name" value="Glutamine Phosphoribosylpyrophosphate, subunit 1, domain 1"/>
    <property type="match status" value="1"/>
</dbReference>
<name>A0A1G7WDX9_ANETH</name>
<dbReference type="GO" id="GO:0004298">
    <property type="term" value="F:threonine-type endopeptidase activity"/>
    <property type="evidence" value="ECO:0007669"/>
    <property type="project" value="UniProtKB-KW"/>
</dbReference>
<dbReference type="Proteomes" id="UP000826616">
    <property type="component" value="Chromosome"/>
</dbReference>
<comment type="function">
    <text evidence="8">Protease subunit of a proteasome-like degradation complex believed to be a general protein degrading machinery.</text>
</comment>
<dbReference type="InterPro" id="IPR022281">
    <property type="entry name" value="ATP-dep_Prtase_HsIV_su"/>
</dbReference>
<keyword evidence="8" id="KW-0021">Allosteric enzyme</keyword>
<keyword evidence="12" id="KW-1185">Reference proteome</keyword>
<evidence type="ECO:0000256" key="3">
    <source>
        <dbReference type="ARBA" id="ARBA00022490"/>
    </source>
</evidence>
<evidence type="ECO:0000256" key="8">
    <source>
        <dbReference type="HAMAP-Rule" id="MF_00248"/>
    </source>
</evidence>
<dbReference type="Pfam" id="PF00227">
    <property type="entry name" value="Proteasome"/>
    <property type="match status" value="1"/>
</dbReference>
<dbReference type="PROSITE" id="PS51476">
    <property type="entry name" value="PROTEASOME_BETA_2"/>
    <property type="match status" value="1"/>
</dbReference>
<dbReference type="GO" id="GO:0005839">
    <property type="term" value="C:proteasome core complex"/>
    <property type="evidence" value="ECO:0007669"/>
    <property type="project" value="InterPro"/>
</dbReference>
<evidence type="ECO:0000313" key="9">
    <source>
        <dbReference type="EMBL" id="QYY41590.1"/>
    </source>
</evidence>
<comment type="catalytic activity">
    <reaction evidence="8">
        <text>ATP-dependent cleavage of peptide bonds with broad specificity.</text>
        <dbReference type="EC" id="3.4.25.2"/>
    </reaction>
</comment>
<dbReference type="RefSeq" id="WP_057898397.1">
    <property type="nucleotide sequence ID" value="NZ_CP080764.1"/>
</dbReference>
<dbReference type="InterPro" id="IPR001353">
    <property type="entry name" value="Proteasome_sua/b"/>
</dbReference>
<evidence type="ECO:0000256" key="2">
    <source>
        <dbReference type="ARBA" id="ARBA00006053"/>
    </source>
</evidence>
<dbReference type="NCBIfam" id="TIGR03692">
    <property type="entry name" value="ATP_dep_HslV"/>
    <property type="match status" value="1"/>
</dbReference>
<keyword evidence="3 8" id="KW-0963">Cytoplasm</keyword>
<comment type="activity regulation">
    <text evidence="8">Allosterically activated by HslU binding.</text>
</comment>
<reference evidence="9 12" key="2">
    <citation type="submission" date="2021-08" db="EMBL/GenBank/DDBJ databases">
        <title>Complete genome sequence of the strain Aneurinibacillus thermoaerophilus CCM 8960.</title>
        <authorList>
            <person name="Musilova J."/>
            <person name="Kourilova X."/>
            <person name="Pernicova I."/>
            <person name="Bezdicek M."/>
            <person name="Lengerova M."/>
            <person name="Obruca S."/>
            <person name="Sedlar K."/>
        </authorList>
    </citation>
    <scope>NUCLEOTIDE SEQUENCE [LARGE SCALE GENOMIC DNA]</scope>
    <source>
        <strain evidence="9 12">CCM 8960</strain>
    </source>
</reference>
<organism evidence="10 11">
    <name type="scientific">Aneurinibacillus thermoaerophilus</name>
    <dbReference type="NCBI Taxonomy" id="143495"/>
    <lineage>
        <taxon>Bacteria</taxon>
        <taxon>Bacillati</taxon>
        <taxon>Bacillota</taxon>
        <taxon>Bacilli</taxon>
        <taxon>Bacillales</taxon>
        <taxon>Paenibacillaceae</taxon>
        <taxon>Aneurinibacillus group</taxon>
        <taxon>Aneurinibacillus</taxon>
    </lineage>
</organism>
<comment type="subunit">
    <text evidence="8">A double ring-shaped homohexamer of HslV is capped on each side by a ring-shaped HslU homohexamer. The assembly of the HslU/HslV complex is dependent on binding of ATP.</text>
</comment>
<keyword evidence="8" id="KW-0888">Threonine protease</keyword>
<evidence type="ECO:0000256" key="1">
    <source>
        <dbReference type="ARBA" id="ARBA00004496"/>
    </source>
</evidence>
<feature type="binding site" evidence="8">
    <location>
        <position position="171"/>
    </location>
    <ligand>
        <name>Na(+)</name>
        <dbReference type="ChEBI" id="CHEBI:29101"/>
    </ligand>
</feature>
<evidence type="ECO:0000256" key="5">
    <source>
        <dbReference type="ARBA" id="ARBA00022723"/>
    </source>
</evidence>
<dbReference type="GO" id="GO:0046872">
    <property type="term" value="F:metal ion binding"/>
    <property type="evidence" value="ECO:0007669"/>
    <property type="project" value="UniProtKB-KW"/>
</dbReference>
<dbReference type="EC" id="3.4.25.2" evidence="8"/>
<feature type="binding site" evidence="8">
    <location>
        <position position="165"/>
    </location>
    <ligand>
        <name>Na(+)</name>
        <dbReference type="ChEBI" id="CHEBI:29101"/>
    </ligand>
</feature>
<dbReference type="PIRSF" id="PIRSF039093">
    <property type="entry name" value="HslV"/>
    <property type="match status" value="1"/>
</dbReference>
<keyword evidence="5 8" id="KW-0479">Metal-binding</keyword>
<reference evidence="10 11" key="1">
    <citation type="submission" date="2016-10" db="EMBL/GenBank/DDBJ databases">
        <authorList>
            <person name="de Groot N.N."/>
        </authorList>
    </citation>
    <scope>NUCLEOTIDE SEQUENCE [LARGE SCALE GENOMIC DNA]</scope>
    <source>
        <strain evidence="10 11">L 420-91</strain>
    </source>
</reference>
<dbReference type="InterPro" id="IPR029055">
    <property type="entry name" value="Ntn_hydrolases_N"/>
</dbReference>
<dbReference type="OrthoDB" id="9804884at2"/>
<dbReference type="AlphaFoldDB" id="A0A1G7WDX9"/>
<dbReference type="NCBIfam" id="NF003964">
    <property type="entry name" value="PRK05456.1"/>
    <property type="match status" value="1"/>
</dbReference>
<accession>A0A1G7WDX9</accession>
<dbReference type="HAMAP" id="MF_00248">
    <property type="entry name" value="HslV"/>
    <property type="match status" value="1"/>
</dbReference>
<feature type="active site" evidence="8">
    <location>
        <position position="8"/>
    </location>
</feature>
<dbReference type="PANTHER" id="PTHR32194">
    <property type="entry name" value="METALLOPROTEASE TLDD"/>
    <property type="match status" value="1"/>
</dbReference>
<evidence type="ECO:0000256" key="6">
    <source>
        <dbReference type="ARBA" id="ARBA00022801"/>
    </source>
</evidence>
<gene>
    <name evidence="8 9" type="primary">hslV</name>
    <name evidence="9" type="ORF">K3F53_11655</name>
    <name evidence="10" type="ORF">SAMN04489735_1001168</name>
</gene>
<comment type="subcellular location">
    <subcellularLocation>
        <location evidence="1 8">Cytoplasm</location>
    </subcellularLocation>
</comment>
<dbReference type="Proteomes" id="UP000198956">
    <property type="component" value="Unassembled WGS sequence"/>
</dbReference>
<evidence type="ECO:0000256" key="4">
    <source>
        <dbReference type="ARBA" id="ARBA00022670"/>
    </source>
</evidence>
<keyword evidence="6 8" id="KW-0378">Hydrolase</keyword>
<evidence type="ECO:0000256" key="7">
    <source>
        <dbReference type="ARBA" id="ARBA00023053"/>
    </source>
</evidence>
<dbReference type="SUPFAM" id="SSF56235">
    <property type="entry name" value="N-terminal nucleophile aminohydrolases (Ntn hydrolases)"/>
    <property type="match status" value="1"/>
</dbReference>
<dbReference type="EMBL" id="FNDE01000001">
    <property type="protein sequence ID" value="SDG70181.1"/>
    <property type="molecule type" value="Genomic_DNA"/>
</dbReference>
<dbReference type="InterPro" id="IPR023333">
    <property type="entry name" value="Proteasome_suB-type"/>
</dbReference>
<evidence type="ECO:0000313" key="11">
    <source>
        <dbReference type="Proteomes" id="UP000198956"/>
    </source>
</evidence>
<sequence length="182" mass="19555">MDMTFHATTIFAVRHNGGAAMAGDGQVTMGNAVVMKQTAKKVRRLYHGQVVAGFAGSVADAITLFEKFEAKLDEHHGNLPRAAVELAKDWRLDKVLRKLEALMIVMDKEHMLLISGTGEIIEPDDGILAIGSGGNYALAAGRALKKHAPNLTAREIATAALTAAADICVYTNHNLVVEEIHE</sequence>
<dbReference type="EMBL" id="CP080764">
    <property type="protein sequence ID" value="QYY41590.1"/>
    <property type="molecule type" value="Genomic_DNA"/>
</dbReference>
<dbReference type="CDD" id="cd01913">
    <property type="entry name" value="protease_HslV"/>
    <property type="match status" value="1"/>
</dbReference>
<keyword evidence="7 8" id="KW-0915">Sodium</keyword>
<comment type="similarity">
    <text evidence="2 8">Belongs to the peptidase T1B family. HslV subfamily.</text>
</comment>
<evidence type="ECO:0000313" key="12">
    <source>
        <dbReference type="Proteomes" id="UP000826616"/>
    </source>
</evidence>
<dbReference type="GeneID" id="97142028"/>
<keyword evidence="4 8" id="KW-0645">Protease</keyword>